<dbReference type="Gene3D" id="1.10.10.10">
    <property type="entry name" value="Winged helix-like DNA-binding domain superfamily/Winged helix DNA-binding domain"/>
    <property type="match status" value="1"/>
</dbReference>
<dbReference type="EMBL" id="JAIWIU010000004">
    <property type="protein sequence ID" value="MCA2014584.1"/>
    <property type="molecule type" value="Genomic_DNA"/>
</dbReference>
<comment type="similarity">
    <text evidence="1">Belongs to the LysR transcriptional regulatory family.</text>
</comment>
<dbReference type="InterPro" id="IPR005119">
    <property type="entry name" value="LysR_subst-bd"/>
</dbReference>
<keyword evidence="3" id="KW-0238">DNA-binding</keyword>
<evidence type="ECO:0000256" key="2">
    <source>
        <dbReference type="ARBA" id="ARBA00023015"/>
    </source>
</evidence>
<dbReference type="CDD" id="cd08417">
    <property type="entry name" value="PBP2_Nitroaromatics_like"/>
    <property type="match status" value="1"/>
</dbReference>
<dbReference type="PRINTS" id="PR00039">
    <property type="entry name" value="HTHLYSR"/>
</dbReference>
<dbReference type="InterPro" id="IPR036388">
    <property type="entry name" value="WH-like_DNA-bd_sf"/>
</dbReference>
<dbReference type="InterPro" id="IPR000847">
    <property type="entry name" value="LysR_HTH_N"/>
</dbReference>
<keyword evidence="2" id="KW-0805">Transcription regulation</keyword>
<evidence type="ECO:0000313" key="6">
    <source>
        <dbReference type="EMBL" id="MCA2014584.1"/>
    </source>
</evidence>
<feature type="domain" description="HTH lysR-type" evidence="5">
    <location>
        <begin position="10"/>
        <end position="67"/>
    </location>
</feature>
<evidence type="ECO:0000256" key="4">
    <source>
        <dbReference type="ARBA" id="ARBA00023163"/>
    </source>
</evidence>
<protein>
    <submittedName>
        <fullName evidence="6">LysR family transcriptional regulator</fullName>
    </submittedName>
</protein>
<dbReference type="PANTHER" id="PTHR30118">
    <property type="entry name" value="HTH-TYPE TRANSCRIPTIONAL REGULATOR LEUO-RELATED"/>
    <property type="match status" value="1"/>
</dbReference>
<evidence type="ECO:0000259" key="5">
    <source>
        <dbReference type="PROSITE" id="PS50931"/>
    </source>
</evidence>
<sequence length="312" mass="35737">MKSVKPLNNINMNLLLPLNALLEYRSVTAAADSLGIAQPTMSKHLAALRTVLNDQLLVRVGSRMQLTPAASEIQATLSLVLNGLTDIFSANYDPLKDKREFIIACPDYVSVYILPDVIQPYMNDDSAVSFSVINWDRQARSLLLEGLIDFVITIDEDFAPNFIRKVVDKDDWVMVMREGHPLSVQEKVTTEEMLSYPYAQTITGGGSAKQIDRYFHNHKLKRNIKLSVQGYISMYCAIRNSDMVSIVPLHQAANMTRDFGLTYRKLPFRMAQSQHSVYWHEKFNNDSSHRWFREHIINEIVNHPRHRVNTEI</sequence>
<dbReference type="RefSeq" id="WP_225249212.1">
    <property type="nucleotide sequence ID" value="NZ_JAIWIU010000004.1"/>
</dbReference>
<dbReference type="Proteomes" id="UP001199044">
    <property type="component" value="Unassembled WGS sequence"/>
</dbReference>
<dbReference type="Gene3D" id="3.40.190.10">
    <property type="entry name" value="Periplasmic binding protein-like II"/>
    <property type="match status" value="2"/>
</dbReference>
<dbReference type="InterPro" id="IPR036390">
    <property type="entry name" value="WH_DNA-bd_sf"/>
</dbReference>
<dbReference type="SUPFAM" id="SSF46785">
    <property type="entry name" value="Winged helix' DNA-binding domain"/>
    <property type="match status" value="1"/>
</dbReference>
<dbReference type="InterPro" id="IPR050389">
    <property type="entry name" value="LysR-type_TF"/>
</dbReference>
<organism evidence="6 7">
    <name type="scientific">Vibrio tritonius</name>
    <dbReference type="NCBI Taxonomy" id="1435069"/>
    <lineage>
        <taxon>Bacteria</taxon>
        <taxon>Pseudomonadati</taxon>
        <taxon>Pseudomonadota</taxon>
        <taxon>Gammaproteobacteria</taxon>
        <taxon>Vibrionales</taxon>
        <taxon>Vibrionaceae</taxon>
        <taxon>Vibrio</taxon>
    </lineage>
</organism>
<reference evidence="7" key="1">
    <citation type="submission" date="2023-07" db="EMBL/GenBank/DDBJ databases">
        <title>Molecular identification of indigenous halophilic bacteria isolated from red sea cost, biodegradation of synthetic dyes and assessment of degraded metabolite toxicity.</title>
        <authorList>
            <person name="Chaieb K."/>
            <person name="Altayb H.N."/>
        </authorList>
    </citation>
    <scope>NUCLEOTIDE SEQUENCE [LARGE SCALE GENOMIC DNA]</scope>
    <source>
        <strain evidence="7">K20</strain>
    </source>
</reference>
<dbReference type="SUPFAM" id="SSF53850">
    <property type="entry name" value="Periplasmic binding protein-like II"/>
    <property type="match status" value="1"/>
</dbReference>
<dbReference type="Pfam" id="PF03466">
    <property type="entry name" value="LysR_substrate"/>
    <property type="match status" value="1"/>
</dbReference>
<dbReference type="PROSITE" id="PS50931">
    <property type="entry name" value="HTH_LYSR"/>
    <property type="match status" value="1"/>
</dbReference>
<dbReference type="PANTHER" id="PTHR30118:SF15">
    <property type="entry name" value="TRANSCRIPTIONAL REGULATORY PROTEIN"/>
    <property type="match status" value="1"/>
</dbReference>
<comment type="caution">
    <text evidence="6">The sequence shown here is derived from an EMBL/GenBank/DDBJ whole genome shotgun (WGS) entry which is preliminary data.</text>
</comment>
<dbReference type="InterPro" id="IPR037402">
    <property type="entry name" value="YidZ_PBP2"/>
</dbReference>
<dbReference type="Pfam" id="PF00126">
    <property type="entry name" value="HTH_1"/>
    <property type="match status" value="1"/>
</dbReference>
<evidence type="ECO:0000256" key="3">
    <source>
        <dbReference type="ARBA" id="ARBA00023125"/>
    </source>
</evidence>
<gene>
    <name evidence="6" type="ORF">LDJ79_00580</name>
</gene>
<keyword evidence="4" id="KW-0804">Transcription</keyword>
<accession>A0ABS7YJE7</accession>
<evidence type="ECO:0000313" key="7">
    <source>
        <dbReference type="Proteomes" id="UP001199044"/>
    </source>
</evidence>
<keyword evidence="7" id="KW-1185">Reference proteome</keyword>
<name>A0ABS7YJE7_9VIBR</name>
<evidence type="ECO:0000256" key="1">
    <source>
        <dbReference type="ARBA" id="ARBA00009437"/>
    </source>
</evidence>
<proteinExistence type="inferred from homology"/>